<reference evidence="1" key="1">
    <citation type="journal article" date="2020" name="J Insects Food Feed">
        <title>The yellow mealworm (Tenebrio molitor) genome: a resource for the emerging insects as food and feed industry.</title>
        <authorList>
            <person name="Eriksson T."/>
            <person name="Andere A."/>
            <person name="Kelstrup H."/>
            <person name="Emery V."/>
            <person name="Picard C."/>
        </authorList>
    </citation>
    <scope>NUCLEOTIDE SEQUENCE</scope>
    <source>
        <strain evidence="1">Stoneville</strain>
        <tissue evidence="1">Whole head</tissue>
    </source>
</reference>
<sequence>MYERDNHAMNYSVTNSGNFRAFFRGLAGPDAAGAPSRPITAFIKSHRYLFLIKQITALKSNRGIELAAQNRAPDANYTNAGRHLINNRIGRSAQRLCTSEVKFQRIKHAHQDLGELHKNAYEQSDSFNFGSLRYVVK</sequence>
<comment type="caution">
    <text evidence="1">The sequence shown here is derived from an EMBL/GenBank/DDBJ whole genome shotgun (WGS) entry which is preliminary data.</text>
</comment>
<proteinExistence type="predicted"/>
<keyword evidence="2" id="KW-1185">Reference proteome</keyword>
<gene>
    <name evidence="1" type="ORF">GEV33_005067</name>
</gene>
<dbReference type="Proteomes" id="UP000719412">
    <property type="component" value="Unassembled WGS sequence"/>
</dbReference>
<name>A0A8J6HN72_TENMO</name>
<evidence type="ECO:0000313" key="1">
    <source>
        <dbReference type="EMBL" id="KAH0817724.1"/>
    </source>
</evidence>
<organism evidence="1 2">
    <name type="scientific">Tenebrio molitor</name>
    <name type="common">Yellow mealworm beetle</name>
    <dbReference type="NCBI Taxonomy" id="7067"/>
    <lineage>
        <taxon>Eukaryota</taxon>
        <taxon>Metazoa</taxon>
        <taxon>Ecdysozoa</taxon>
        <taxon>Arthropoda</taxon>
        <taxon>Hexapoda</taxon>
        <taxon>Insecta</taxon>
        <taxon>Pterygota</taxon>
        <taxon>Neoptera</taxon>
        <taxon>Endopterygota</taxon>
        <taxon>Coleoptera</taxon>
        <taxon>Polyphaga</taxon>
        <taxon>Cucujiformia</taxon>
        <taxon>Tenebrionidae</taxon>
        <taxon>Tenebrio</taxon>
    </lineage>
</organism>
<reference evidence="1" key="2">
    <citation type="submission" date="2021-08" db="EMBL/GenBank/DDBJ databases">
        <authorList>
            <person name="Eriksson T."/>
        </authorList>
    </citation>
    <scope>NUCLEOTIDE SEQUENCE</scope>
    <source>
        <strain evidence="1">Stoneville</strain>
        <tissue evidence="1">Whole head</tissue>
    </source>
</reference>
<protein>
    <submittedName>
        <fullName evidence="1">Uncharacterized protein</fullName>
    </submittedName>
</protein>
<dbReference type="AlphaFoldDB" id="A0A8J6HN72"/>
<dbReference type="EMBL" id="JABDTM020018945">
    <property type="protein sequence ID" value="KAH0817724.1"/>
    <property type="molecule type" value="Genomic_DNA"/>
</dbReference>
<evidence type="ECO:0000313" key="2">
    <source>
        <dbReference type="Proteomes" id="UP000719412"/>
    </source>
</evidence>
<accession>A0A8J6HN72</accession>